<evidence type="ECO:0000313" key="6">
    <source>
        <dbReference type="Proteomes" id="UP001226434"/>
    </source>
</evidence>
<sequence>MHGLLPTQILTFLKFITPTRWQHRDGNTWSEPINITAQIKDPAWKLFFQGPGKGIMMHDGKLVFPAQYWDAKNVPYSTIIYSDDHGTTWKGKLAGPKSNTTESQVIETSPGVLMLNMRDNKGSYRSVATSANMGQSWIEHSSSYNALVDPVCMGSLIRARVMVHGKMKDVLFFSNPATKSGRYNMTIKASLDMGVTWLNANELLVDERQCYGYSCLTKIDDNTIGILYEGIRDLYFVKVPVSDIVR</sequence>
<dbReference type="Pfam" id="PF13859">
    <property type="entry name" value="BNR_3"/>
    <property type="match status" value="1"/>
</dbReference>
<dbReference type="GO" id="GO:0016798">
    <property type="term" value="F:hydrolase activity, acting on glycosyl bonds"/>
    <property type="evidence" value="ECO:0007669"/>
    <property type="project" value="UniProtKB-KW"/>
</dbReference>
<gene>
    <name evidence="5" type="ORF">QJ048_05720</name>
</gene>
<proteinExistence type="inferred from homology"/>
<dbReference type="CDD" id="cd15482">
    <property type="entry name" value="Sialidase_non-viral"/>
    <property type="match status" value="1"/>
</dbReference>
<keyword evidence="5" id="KW-0326">Glycosidase</keyword>
<dbReference type="InterPro" id="IPR026856">
    <property type="entry name" value="Sialidase_fam"/>
</dbReference>
<dbReference type="PANTHER" id="PTHR10628">
    <property type="entry name" value="SIALIDASE"/>
    <property type="match status" value="1"/>
</dbReference>
<feature type="domain" description="Sialidase" evidence="4">
    <location>
        <begin position="22"/>
        <end position="193"/>
    </location>
</feature>
<organism evidence="5 6">
    <name type="scientific">Pinibacter soli</name>
    <dbReference type="NCBI Taxonomy" id="3044211"/>
    <lineage>
        <taxon>Bacteria</taxon>
        <taxon>Pseudomonadati</taxon>
        <taxon>Bacteroidota</taxon>
        <taxon>Chitinophagia</taxon>
        <taxon>Chitinophagales</taxon>
        <taxon>Chitinophagaceae</taxon>
        <taxon>Pinibacter</taxon>
    </lineage>
</organism>
<dbReference type="EC" id="3.2.1.18" evidence="3"/>
<evidence type="ECO:0000313" key="5">
    <source>
        <dbReference type="EMBL" id="MDI3319260.1"/>
    </source>
</evidence>
<dbReference type="Proteomes" id="UP001226434">
    <property type="component" value="Unassembled WGS sequence"/>
</dbReference>
<dbReference type="InterPro" id="IPR036278">
    <property type="entry name" value="Sialidase_sf"/>
</dbReference>
<accession>A0ABT6RA29</accession>
<comment type="similarity">
    <text evidence="2">Belongs to the glycosyl hydrolase 33 family.</text>
</comment>
<dbReference type="InterPro" id="IPR011040">
    <property type="entry name" value="Sialidase"/>
</dbReference>
<evidence type="ECO:0000256" key="3">
    <source>
        <dbReference type="ARBA" id="ARBA00012733"/>
    </source>
</evidence>
<reference evidence="5 6" key="1">
    <citation type="submission" date="2023-05" db="EMBL/GenBank/DDBJ databases">
        <title>Genome sequence of Pinibacter sp. MAH-24.</title>
        <authorList>
            <person name="Huq M.A."/>
        </authorList>
    </citation>
    <scope>NUCLEOTIDE SEQUENCE [LARGE SCALE GENOMIC DNA]</scope>
    <source>
        <strain evidence="5 6">MAH-24</strain>
    </source>
</reference>
<dbReference type="EMBL" id="JASBRG010000003">
    <property type="protein sequence ID" value="MDI3319260.1"/>
    <property type="molecule type" value="Genomic_DNA"/>
</dbReference>
<comment type="catalytic activity">
    <reaction evidence="1">
        <text>Hydrolysis of alpha-(2-&gt;3)-, alpha-(2-&gt;6)-, alpha-(2-&gt;8)- glycosidic linkages of terminal sialic acid residues in oligosaccharides, glycoproteins, glycolipids, colominic acid and synthetic substrates.</text>
        <dbReference type="EC" id="3.2.1.18"/>
    </reaction>
</comment>
<evidence type="ECO:0000259" key="4">
    <source>
        <dbReference type="Pfam" id="PF13859"/>
    </source>
</evidence>
<evidence type="ECO:0000256" key="2">
    <source>
        <dbReference type="ARBA" id="ARBA00009348"/>
    </source>
</evidence>
<dbReference type="Gene3D" id="2.120.10.10">
    <property type="match status" value="1"/>
</dbReference>
<comment type="caution">
    <text evidence="5">The sequence shown here is derived from an EMBL/GenBank/DDBJ whole genome shotgun (WGS) entry which is preliminary data.</text>
</comment>
<name>A0ABT6RA29_9BACT</name>
<protein>
    <recommendedName>
        <fullName evidence="3">exo-alpha-sialidase</fullName>
        <ecNumber evidence="3">3.2.1.18</ecNumber>
    </recommendedName>
</protein>
<keyword evidence="6" id="KW-1185">Reference proteome</keyword>
<dbReference type="PANTHER" id="PTHR10628:SF30">
    <property type="entry name" value="EXO-ALPHA-SIALIDASE"/>
    <property type="match status" value="1"/>
</dbReference>
<dbReference type="RefSeq" id="WP_282333374.1">
    <property type="nucleotide sequence ID" value="NZ_JASBRG010000003.1"/>
</dbReference>
<keyword evidence="5" id="KW-0378">Hydrolase</keyword>
<dbReference type="SUPFAM" id="SSF50939">
    <property type="entry name" value="Sialidases"/>
    <property type="match status" value="1"/>
</dbReference>
<evidence type="ECO:0000256" key="1">
    <source>
        <dbReference type="ARBA" id="ARBA00000427"/>
    </source>
</evidence>